<keyword evidence="5" id="KW-1185">Reference proteome</keyword>
<reference evidence="4" key="2">
    <citation type="submission" date="2022-06" db="UniProtKB">
        <authorList>
            <consortium name="EnsemblMetazoa"/>
        </authorList>
    </citation>
    <scope>IDENTIFICATION</scope>
</reference>
<protein>
    <recommendedName>
        <fullName evidence="3">PID domain-containing protein</fullName>
    </recommendedName>
</protein>
<dbReference type="InterPro" id="IPR011993">
    <property type="entry name" value="PH-like_dom_sf"/>
</dbReference>
<feature type="compositionally biased region" description="Pro residues" evidence="2">
    <location>
        <begin position="561"/>
        <end position="583"/>
    </location>
</feature>
<evidence type="ECO:0000313" key="5">
    <source>
        <dbReference type="Proteomes" id="UP000007819"/>
    </source>
</evidence>
<dbReference type="PANTHER" id="PTHR11232">
    <property type="entry name" value="PHOSPHOTYROSINE INTERACTION DOMAIN-CONTAINING FAMILY MEMBER"/>
    <property type="match status" value="1"/>
</dbReference>
<dbReference type="OrthoDB" id="10030336at2759"/>
<keyword evidence="1" id="KW-0175">Coiled coil</keyword>
<proteinExistence type="predicted"/>
<dbReference type="GO" id="GO:0050998">
    <property type="term" value="F:nitric-oxide synthase binding"/>
    <property type="evidence" value="ECO:0007669"/>
    <property type="project" value="TreeGrafter"/>
</dbReference>
<evidence type="ECO:0000313" key="4">
    <source>
        <dbReference type="EnsemblMetazoa" id="XP_003242212.1"/>
    </source>
</evidence>
<evidence type="ECO:0000259" key="3">
    <source>
        <dbReference type="PROSITE" id="PS01179"/>
    </source>
</evidence>
<dbReference type="RefSeq" id="XP_003242212.1">
    <property type="nucleotide sequence ID" value="XM_003242164.3"/>
</dbReference>
<feature type="compositionally biased region" description="Polar residues" evidence="2">
    <location>
        <begin position="514"/>
        <end position="528"/>
    </location>
</feature>
<reference evidence="5" key="1">
    <citation type="submission" date="2010-06" db="EMBL/GenBank/DDBJ databases">
        <authorList>
            <person name="Jiang H."/>
            <person name="Abraham K."/>
            <person name="Ali S."/>
            <person name="Alsbrooks S.L."/>
            <person name="Anim B.N."/>
            <person name="Anosike U.S."/>
            <person name="Attaway T."/>
            <person name="Bandaranaike D.P."/>
            <person name="Battles P.K."/>
            <person name="Bell S.N."/>
            <person name="Bell A.V."/>
            <person name="Beltran B."/>
            <person name="Bickham C."/>
            <person name="Bustamante Y."/>
            <person name="Caleb T."/>
            <person name="Canada A."/>
            <person name="Cardenas V."/>
            <person name="Carter K."/>
            <person name="Chacko J."/>
            <person name="Chandrabose M.N."/>
            <person name="Chavez D."/>
            <person name="Chavez A."/>
            <person name="Chen L."/>
            <person name="Chu H.-S."/>
            <person name="Claassen K.J."/>
            <person name="Cockrell R."/>
            <person name="Collins M."/>
            <person name="Cooper J.A."/>
            <person name="Cree A."/>
            <person name="Curry S.M."/>
            <person name="Da Y."/>
            <person name="Dao M.D."/>
            <person name="Das B."/>
            <person name="Davila M.-L."/>
            <person name="Davy-Carroll L."/>
            <person name="Denson S."/>
            <person name="Dinh H."/>
            <person name="Ebong V.E."/>
            <person name="Edwards J.R."/>
            <person name="Egan A."/>
            <person name="El-Daye J."/>
            <person name="Escobedo L."/>
            <person name="Fernandez S."/>
            <person name="Fernando P.R."/>
            <person name="Flagg N."/>
            <person name="Forbes L.D."/>
            <person name="Fowler R.G."/>
            <person name="Fu Q."/>
            <person name="Gabisi R.A."/>
            <person name="Ganer J."/>
            <person name="Garbino Pronczuk A."/>
            <person name="Garcia R.M."/>
            <person name="Garner T."/>
            <person name="Garrett T.E."/>
            <person name="Gonzalez D.A."/>
            <person name="Hamid H."/>
            <person name="Hawkins E.S."/>
            <person name="Hirani K."/>
            <person name="Hogues M.E."/>
            <person name="Hollins B."/>
            <person name="Hsiao C.-H."/>
            <person name="Jabil R."/>
            <person name="James M.L."/>
            <person name="Jhangiani S.N."/>
            <person name="Johnson B."/>
            <person name="Johnson Q."/>
            <person name="Joshi V."/>
            <person name="Kalu J.B."/>
            <person name="Kam C."/>
            <person name="Kashfia A."/>
            <person name="Keebler J."/>
            <person name="Kisamo H."/>
            <person name="Kovar C.L."/>
            <person name="Lago L.A."/>
            <person name="Lai C.-Y."/>
            <person name="Laidlaw J."/>
            <person name="Lara F."/>
            <person name="Le T.-K."/>
            <person name="Lee S.L."/>
            <person name="Legall F.H."/>
            <person name="Lemon S.J."/>
            <person name="Lewis L.R."/>
            <person name="Li B."/>
            <person name="Liu Y."/>
            <person name="Liu Y.-S."/>
            <person name="Lopez J."/>
            <person name="Lozado R.J."/>
            <person name="Lu J."/>
            <person name="Madu R.C."/>
            <person name="Maheshwari M."/>
            <person name="Maheshwari R."/>
            <person name="Malloy K."/>
            <person name="Martinez E."/>
            <person name="Mathew T."/>
            <person name="Mercado I.C."/>
            <person name="Mercado C."/>
            <person name="Meyer B."/>
            <person name="Montgomery K."/>
            <person name="Morgan M.B."/>
            <person name="Munidasa M."/>
            <person name="Nazareth L.V."/>
            <person name="Nelson J."/>
            <person name="Ng B.M."/>
            <person name="Nguyen N.B."/>
            <person name="Nguyen P.Q."/>
            <person name="Nguyen T."/>
            <person name="Obregon M."/>
            <person name="Okwuonu G.O."/>
            <person name="Onwere C.G."/>
            <person name="Orozco G."/>
            <person name="Parra A."/>
            <person name="Patel S."/>
            <person name="Patil S."/>
            <person name="Perez A."/>
            <person name="Perez Y."/>
            <person name="Pham C."/>
            <person name="Primus E.L."/>
            <person name="Pu L.-L."/>
            <person name="Puazo M."/>
            <person name="Qin X."/>
            <person name="Quiroz J.B."/>
            <person name="Reese J."/>
            <person name="Richards S."/>
            <person name="Rives C.M."/>
            <person name="Robberts R."/>
            <person name="Ruiz S.J."/>
            <person name="Ruiz M.J."/>
            <person name="Santibanez J."/>
            <person name="Schneider B.W."/>
            <person name="Sisson I."/>
            <person name="Smith M."/>
            <person name="Sodergren E."/>
            <person name="Song X.-Z."/>
            <person name="Song B.B."/>
            <person name="Summersgill H."/>
            <person name="Thelus R."/>
            <person name="Thornton R.D."/>
            <person name="Trejos Z.Y."/>
            <person name="Usmani K."/>
            <person name="Vattathil S."/>
            <person name="Villasana D."/>
            <person name="Walker D.L."/>
            <person name="Wang S."/>
            <person name="Wang K."/>
            <person name="White C.S."/>
            <person name="Williams A.C."/>
            <person name="Williamson J."/>
            <person name="Wilson K."/>
            <person name="Woghiren I.O."/>
            <person name="Woodworth J.R."/>
            <person name="Worley K.C."/>
            <person name="Wright R.A."/>
            <person name="Wu W."/>
            <person name="Young L."/>
            <person name="Zhang L."/>
            <person name="Zhang J."/>
            <person name="Zhu Y."/>
            <person name="Muzny D.M."/>
            <person name="Weinstock G."/>
            <person name="Gibbs R.A."/>
        </authorList>
    </citation>
    <scope>NUCLEOTIDE SEQUENCE [LARGE SCALE GENOMIC DNA]</scope>
    <source>
        <strain evidence="5">LSR1</strain>
    </source>
</reference>
<dbReference type="SMART" id="SM00462">
    <property type="entry name" value="PTB"/>
    <property type="match status" value="1"/>
</dbReference>
<dbReference type="InterPro" id="IPR051133">
    <property type="entry name" value="Adapter_Engulfment-Domain"/>
</dbReference>
<dbReference type="PANTHER" id="PTHR11232:SF17">
    <property type="entry name" value="CAPON-LIKE PROTEIN"/>
    <property type="match status" value="1"/>
</dbReference>
<accession>A0A8R1W7B7</accession>
<feature type="region of interest" description="Disordered" evidence="2">
    <location>
        <begin position="492"/>
        <end position="528"/>
    </location>
</feature>
<dbReference type="EnsemblMetazoa" id="XM_003242164.4">
    <property type="protein sequence ID" value="XP_003242212.1"/>
    <property type="gene ID" value="LOC100161824"/>
</dbReference>
<dbReference type="CDD" id="cd01270">
    <property type="entry name" value="PTB_CAPON-like"/>
    <property type="match status" value="1"/>
</dbReference>
<dbReference type="SMR" id="A0A8R1W7B7"/>
<feature type="compositionally biased region" description="Acidic residues" evidence="2">
    <location>
        <begin position="178"/>
        <end position="187"/>
    </location>
</feature>
<dbReference type="FunFam" id="2.30.29.30:FF:000124">
    <property type="entry name" value="carboxyl-terminal PDZ ligand of neuronal nitric oxide synthase protein-like"/>
    <property type="match status" value="1"/>
</dbReference>
<feature type="compositionally biased region" description="Polar residues" evidence="2">
    <location>
        <begin position="285"/>
        <end position="300"/>
    </location>
</feature>
<dbReference type="Proteomes" id="UP000007819">
    <property type="component" value="Chromosome A2"/>
</dbReference>
<feature type="compositionally biased region" description="Low complexity" evidence="2">
    <location>
        <begin position="584"/>
        <end position="596"/>
    </location>
</feature>
<feature type="domain" description="PID" evidence="3">
    <location>
        <begin position="37"/>
        <end position="172"/>
    </location>
</feature>
<sequence length="649" mass="71587">MDTLTRNMPSKKQYNLVPNDDYDTRIPMHPEEAFEHGITFHAKFIGSLDVPRPVNRVEIVAAMRRIRYEFKAKGIKKKKVSIEVSVEGVRITLRKKKKKKQWTDENNLLLMQHPIYRIFYVSHDSQDMKIFSYIARDGSTNVFKCNVFKANKKSQAMRVVRTVGQAFEVCHRVNPSEDGGDRDDEDGTSFRRRDDDDDDDDDCDDDDDPRGDDSGDEDDEADDGSVSKRDTFENQGRLETSVGNDSVSSLDGARRDGGPNDIQRPLRLDIIPPPSASSVNHRRSSPMNGSEVFSSPMTETSKGDGVPLSSLSVQHEMQLLRQQLDQQTHQTQAAVAQVHMLRDQLAAETTARMEAQARTHQLLVHNKELLDHIASLVSLLHDQERIRSELQHHSLPPHPMMCDMPTPSSAPASYLPELPPPSPRHRASAYHMPMNFDFNFSQPAPTVDQQFQAQLLQRLQSLTGTIAANNAAAVGPYQQQRSAAYQPHLYAPAAHQQQSSTSPTLINCRPSPQPSYSASPVAGRSTSGADCCGTANDGIIKPLSDDRQVTVVVDDRTAGEPSPPSPHHPEPPEPTVLSPPPPGKLQKSLLKVSSSSTGGGGGAGRAAGKKTATVLGNGPITRSTSEKVPNKSNLMSQVHRTTWARHTTK</sequence>
<organism evidence="4 5">
    <name type="scientific">Acyrthosiphon pisum</name>
    <name type="common">Pea aphid</name>
    <dbReference type="NCBI Taxonomy" id="7029"/>
    <lineage>
        <taxon>Eukaryota</taxon>
        <taxon>Metazoa</taxon>
        <taxon>Ecdysozoa</taxon>
        <taxon>Arthropoda</taxon>
        <taxon>Hexapoda</taxon>
        <taxon>Insecta</taxon>
        <taxon>Pterygota</taxon>
        <taxon>Neoptera</taxon>
        <taxon>Paraneoptera</taxon>
        <taxon>Hemiptera</taxon>
        <taxon>Sternorrhyncha</taxon>
        <taxon>Aphidomorpha</taxon>
        <taxon>Aphidoidea</taxon>
        <taxon>Aphididae</taxon>
        <taxon>Macrosiphini</taxon>
        <taxon>Acyrthosiphon</taxon>
    </lineage>
</organism>
<feature type="compositionally biased region" description="Acidic residues" evidence="2">
    <location>
        <begin position="195"/>
        <end position="223"/>
    </location>
</feature>
<name>A0A8R1W7B7_ACYPI</name>
<dbReference type="Gene3D" id="2.30.29.30">
    <property type="entry name" value="Pleckstrin-homology domain (PH domain)/Phosphotyrosine-binding domain (PTB)"/>
    <property type="match status" value="1"/>
</dbReference>
<dbReference type="GeneID" id="100161824"/>
<dbReference type="InterPro" id="IPR006020">
    <property type="entry name" value="PTB/PI_dom"/>
</dbReference>
<feature type="compositionally biased region" description="Polar residues" evidence="2">
    <location>
        <begin position="630"/>
        <end position="640"/>
    </location>
</feature>
<feature type="compositionally biased region" description="Polar residues" evidence="2">
    <location>
        <begin position="233"/>
        <end position="249"/>
    </location>
</feature>
<feature type="region of interest" description="Disordered" evidence="2">
    <location>
        <begin position="171"/>
        <end position="305"/>
    </location>
</feature>
<dbReference type="PROSITE" id="PS01179">
    <property type="entry name" value="PID"/>
    <property type="match status" value="1"/>
</dbReference>
<dbReference type="AlphaFoldDB" id="A0A8R1W7B7"/>
<evidence type="ECO:0000256" key="2">
    <source>
        <dbReference type="SAM" id="MobiDB-lite"/>
    </source>
</evidence>
<dbReference type="SUPFAM" id="SSF50729">
    <property type="entry name" value="PH domain-like"/>
    <property type="match status" value="1"/>
</dbReference>
<feature type="region of interest" description="Disordered" evidence="2">
    <location>
        <begin position="556"/>
        <end position="649"/>
    </location>
</feature>
<dbReference type="Pfam" id="PF00640">
    <property type="entry name" value="PID"/>
    <property type="match status" value="1"/>
</dbReference>
<feature type="compositionally biased region" description="Polar residues" evidence="2">
    <location>
        <begin position="495"/>
        <end position="505"/>
    </location>
</feature>
<evidence type="ECO:0000256" key="1">
    <source>
        <dbReference type="ARBA" id="ARBA00023054"/>
    </source>
</evidence>